<dbReference type="GeneID" id="108018663"/>
<comment type="function">
    <text evidence="6">Gustatory receptor which mediates acceptance or avoidance behavior, depending on its substrates.</text>
</comment>
<reference evidence="8" key="1">
    <citation type="submission" date="2025-08" db="UniProtKB">
        <authorList>
            <consortium name="RefSeq"/>
        </authorList>
    </citation>
    <scope>IDENTIFICATION</scope>
</reference>
<evidence type="ECO:0000313" key="7">
    <source>
        <dbReference type="Proteomes" id="UP001652628"/>
    </source>
</evidence>
<evidence type="ECO:0000256" key="5">
    <source>
        <dbReference type="ARBA" id="ARBA00023136"/>
    </source>
</evidence>
<evidence type="ECO:0000256" key="6">
    <source>
        <dbReference type="RuleBase" id="RU363108"/>
    </source>
</evidence>
<dbReference type="RefSeq" id="XP_016941724.3">
    <property type="nucleotide sequence ID" value="XM_017086235.4"/>
</dbReference>
<comment type="similarity">
    <text evidence="6">Belongs to the insect chemoreceptor superfamily. Gustatory receptor (GR) family.</text>
</comment>
<feature type="transmembrane region" description="Helical" evidence="6">
    <location>
        <begin position="285"/>
        <end position="313"/>
    </location>
</feature>
<gene>
    <name evidence="8" type="primary">LOC108018663</name>
</gene>
<keyword evidence="6" id="KW-0807">Transducer</keyword>
<feature type="transmembrane region" description="Helical" evidence="6">
    <location>
        <begin position="39"/>
        <end position="57"/>
    </location>
</feature>
<comment type="subcellular location">
    <subcellularLocation>
        <location evidence="1 6">Cell membrane</location>
        <topology evidence="1 6">Multi-pass membrane protein</topology>
    </subcellularLocation>
</comment>
<keyword evidence="7" id="KW-1185">Reference proteome</keyword>
<keyword evidence="4 6" id="KW-1133">Transmembrane helix</keyword>
<keyword evidence="2 6" id="KW-1003">Cell membrane</keyword>
<evidence type="ECO:0000256" key="1">
    <source>
        <dbReference type="ARBA" id="ARBA00004651"/>
    </source>
</evidence>
<comment type="caution">
    <text evidence="6">Lacks conserved residue(s) required for the propagation of feature annotation.</text>
</comment>
<sequence length="390" mass="45337">MLVLVKWCLKSCYWNGRFSGVLNFEADFKTGQMVATKRSTIFSAFSHLLMFTLLIYHTLRTHTVTTMWKYANSLHEYVFMVIAGFRLICVFLALVSRWTQRRTFMRMLKSFWILYKKNPEIIQYCQRSILSKFCCVTMAEIFQVIVTFVLIRNKINFATGLRLWAVLSLTAVINVIIMQYFIAMASIRGRYTLLNRDLRTIVAETRSLNPNRSGVFVTRCCCLADRLEEIAISQSGLQKLIEQLSEAYQGQVVCLVIGYYLNMVASGYILFSITKYKGLSDNSPLIVTICSIAYFVFYYLDCCLNSLNIFYLLDEHDKMVRLLDQRTLFQPGLDHRLETVFESFVLNLSRNPLKLRFFGLFEIDRVSSFALGNSILTHSLLLIQYDVEHF</sequence>
<evidence type="ECO:0000256" key="4">
    <source>
        <dbReference type="ARBA" id="ARBA00022989"/>
    </source>
</evidence>
<keyword evidence="3 6" id="KW-0812">Transmembrane</keyword>
<evidence type="ECO:0000256" key="3">
    <source>
        <dbReference type="ARBA" id="ARBA00022692"/>
    </source>
</evidence>
<keyword evidence="5 6" id="KW-0472">Membrane</keyword>
<organism evidence="7 8">
    <name type="scientific">Drosophila suzukii</name>
    <name type="common">Spotted-wing drosophila fruit fly</name>
    <dbReference type="NCBI Taxonomy" id="28584"/>
    <lineage>
        <taxon>Eukaryota</taxon>
        <taxon>Metazoa</taxon>
        <taxon>Ecdysozoa</taxon>
        <taxon>Arthropoda</taxon>
        <taxon>Hexapoda</taxon>
        <taxon>Insecta</taxon>
        <taxon>Pterygota</taxon>
        <taxon>Neoptera</taxon>
        <taxon>Endopterygota</taxon>
        <taxon>Diptera</taxon>
        <taxon>Brachycera</taxon>
        <taxon>Muscomorpha</taxon>
        <taxon>Ephydroidea</taxon>
        <taxon>Drosophilidae</taxon>
        <taxon>Drosophila</taxon>
        <taxon>Sophophora</taxon>
    </lineage>
</organism>
<dbReference type="GO" id="GO:0050909">
    <property type="term" value="P:sensory perception of taste"/>
    <property type="evidence" value="ECO:0007669"/>
    <property type="project" value="InterPro"/>
</dbReference>
<feature type="transmembrane region" description="Helical" evidence="6">
    <location>
        <begin position="77"/>
        <end position="99"/>
    </location>
</feature>
<dbReference type="Pfam" id="PF08395">
    <property type="entry name" value="7tm_7"/>
    <property type="match status" value="1"/>
</dbReference>
<feature type="transmembrane region" description="Helical" evidence="6">
    <location>
        <begin position="252"/>
        <end position="273"/>
    </location>
</feature>
<evidence type="ECO:0000313" key="8">
    <source>
        <dbReference type="RefSeq" id="XP_016941724.3"/>
    </source>
</evidence>
<dbReference type="Proteomes" id="UP001652628">
    <property type="component" value="Chromosome 2R"/>
</dbReference>
<feature type="transmembrane region" description="Helical" evidence="6">
    <location>
        <begin position="129"/>
        <end position="151"/>
    </location>
</feature>
<feature type="transmembrane region" description="Helical" evidence="6">
    <location>
        <begin position="163"/>
        <end position="183"/>
    </location>
</feature>
<name>A0AB39ZRP2_DROSZ</name>
<accession>A0AB39ZRP2</accession>
<dbReference type="GO" id="GO:0007165">
    <property type="term" value="P:signal transduction"/>
    <property type="evidence" value="ECO:0007669"/>
    <property type="project" value="UniProtKB-KW"/>
</dbReference>
<protein>
    <recommendedName>
        <fullName evidence="6">Gustatory receptor</fullName>
    </recommendedName>
</protein>
<evidence type="ECO:0000256" key="2">
    <source>
        <dbReference type="ARBA" id="ARBA00022475"/>
    </source>
</evidence>
<dbReference type="AlphaFoldDB" id="A0AB39ZRP2"/>
<dbReference type="InterPro" id="IPR013604">
    <property type="entry name" value="7TM_chemorcpt"/>
</dbReference>
<dbReference type="GO" id="GO:0005886">
    <property type="term" value="C:plasma membrane"/>
    <property type="evidence" value="ECO:0007669"/>
    <property type="project" value="UniProtKB-SubCell"/>
</dbReference>
<proteinExistence type="inferred from homology"/>
<keyword evidence="6 8" id="KW-0675">Receptor</keyword>